<dbReference type="PROSITE" id="PS00445">
    <property type="entry name" value="FGGY_KINASES_2"/>
    <property type="match status" value="1"/>
</dbReference>
<gene>
    <name evidence="15" type="ORF">GUITHDRAFT_158656</name>
</gene>
<keyword evidence="7" id="KW-0319">Glycerol metabolism</keyword>
<organism evidence="15">
    <name type="scientific">Guillardia theta (strain CCMP2712)</name>
    <name type="common">Cryptophyte</name>
    <dbReference type="NCBI Taxonomy" id="905079"/>
    <lineage>
        <taxon>Eukaryota</taxon>
        <taxon>Cryptophyceae</taxon>
        <taxon>Pyrenomonadales</taxon>
        <taxon>Geminigeraceae</taxon>
        <taxon>Guillardia</taxon>
    </lineage>
</organism>
<dbReference type="GO" id="GO:0006641">
    <property type="term" value="P:triglyceride metabolic process"/>
    <property type="evidence" value="ECO:0007669"/>
    <property type="project" value="TreeGrafter"/>
</dbReference>
<dbReference type="Proteomes" id="UP000011087">
    <property type="component" value="Unassembled WGS sequence"/>
</dbReference>
<evidence type="ECO:0000259" key="13">
    <source>
        <dbReference type="Pfam" id="PF00370"/>
    </source>
</evidence>
<evidence type="ECO:0000259" key="14">
    <source>
        <dbReference type="Pfam" id="PF02782"/>
    </source>
</evidence>
<dbReference type="SUPFAM" id="SSF53067">
    <property type="entry name" value="Actin-like ATPase domain"/>
    <property type="match status" value="2"/>
</dbReference>
<dbReference type="NCBIfam" id="TIGR01311">
    <property type="entry name" value="glycerol_kin"/>
    <property type="match status" value="1"/>
</dbReference>
<dbReference type="STRING" id="905079.L1ILI6"/>
<evidence type="ECO:0000313" key="15">
    <source>
        <dbReference type="EMBL" id="EKX36749.1"/>
    </source>
</evidence>
<dbReference type="Gene3D" id="3.30.420.40">
    <property type="match status" value="2"/>
</dbReference>
<keyword evidence="6 12" id="KW-0418">Kinase</keyword>
<evidence type="ECO:0000256" key="9">
    <source>
        <dbReference type="ARBA" id="ARBA00043149"/>
    </source>
</evidence>
<protein>
    <recommendedName>
        <fullName evidence="11">Probable glycerol kinase</fullName>
        <ecNumber evidence="3">2.7.1.30</ecNumber>
    </recommendedName>
    <alternativeName>
        <fullName evidence="9">ATP:glycerol 3-phosphotransferase</fullName>
    </alternativeName>
</protein>
<comment type="similarity">
    <text evidence="2 12">Belongs to the FGGY kinase family.</text>
</comment>
<keyword evidence="17" id="KW-1185">Reference proteome</keyword>
<dbReference type="InterPro" id="IPR018485">
    <property type="entry name" value="FGGY_C"/>
</dbReference>
<reference evidence="17" key="2">
    <citation type="submission" date="2012-11" db="EMBL/GenBank/DDBJ databases">
        <authorList>
            <person name="Kuo A."/>
            <person name="Curtis B.A."/>
            <person name="Tanifuji G."/>
            <person name="Burki F."/>
            <person name="Gruber A."/>
            <person name="Irimia M."/>
            <person name="Maruyama S."/>
            <person name="Arias M.C."/>
            <person name="Ball S.G."/>
            <person name="Gile G.H."/>
            <person name="Hirakawa Y."/>
            <person name="Hopkins J.F."/>
            <person name="Rensing S.A."/>
            <person name="Schmutz J."/>
            <person name="Symeonidi A."/>
            <person name="Elias M."/>
            <person name="Eveleigh R.J."/>
            <person name="Herman E.K."/>
            <person name="Klute M.J."/>
            <person name="Nakayama T."/>
            <person name="Obornik M."/>
            <person name="Reyes-Prieto A."/>
            <person name="Armbrust E.V."/>
            <person name="Aves S.J."/>
            <person name="Beiko R.G."/>
            <person name="Coutinho P."/>
            <person name="Dacks J.B."/>
            <person name="Durnford D.G."/>
            <person name="Fast N.M."/>
            <person name="Green B.R."/>
            <person name="Grisdale C."/>
            <person name="Hempe F."/>
            <person name="Henrissat B."/>
            <person name="Hoppner M.P."/>
            <person name="Ishida K.-I."/>
            <person name="Kim E."/>
            <person name="Koreny L."/>
            <person name="Kroth P.G."/>
            <person name="Liu Y."/>
            <person name="Malik S.-B."/>
            <person name="Maier U.G."/>
            <person name="McRose D."/>
            <person name="Mock T."/>
            <person name="Neilson J.A."/>
            <person name="Onodera N.T."/>
            <person name="Poole A.M."/>
            <person name="Pritham E.J."/>
            <person name="Richards T.A."/>
            <person name="Rocap G."/>
            <person name="Roy S.W."/>
            <person name="Sarai C."/>
            <person name="Schaack S."/>
            <person name="Shirato S."/>
            <person name="Slamovits C.H."/>
            <person name="Spencer D.F."/>
            <person name="Suzuki S."/>
            <person name="Worden A.Z."/>
            <person name="Zauner S."/>
            <person name="Barry K."/>
            <person name="Bell C."/>
            <person name="Bharti A.K."/>
            <person name="Crow J.A."/>
            <person name="Grimwood J."/>
            <person name="Kramer R."/>
            <person name="Lindquist E."/>
            <person name="Lucas S."/>
            <person name="Salamov A."/>
            <person name="McFadden G.I."/>
            <person name="Lane C.E."/>
            <person name="Keeling P.J."/>
            <person name="Gray M.W."/>
            <person name="Grigoriev I.V."/>
            <person name="Archibald J.M."/>
        </authorList>
    </citation>
    <scope>NUCLEOTIDE SEQUENCE</scope>
    <source>
        <strain evidence="17">CCMP2712</strain>
    </source>
</reference>
<dbReference type="PIRSF" id="PIRSF000538">
    <property type="entry name" value="GlpK"/>
    <property type="match status" value="1"/>
</dbReference>
<keyword evidence="8" id="KW-0067">ATP-binding</keyword>
<evidence type="ECO:0000256" key="6">
    <source>
        <dbReference type="ARBA" id="ARBA00022777"/>
    </source>
</evidence>
<evidence type="ECO:0000256" key="2">
    <source>
        <dbReference type="ARBA" id="ARBA00009156"/>
    </source>
</evidence>
<dbReference type="GO" id="GO:0004370">
    <property type="term" value="F:glycerol kinase activity"/>
    <property type="evidence" value="ECO:0007669"/>
    <property type="project" value="UniProtKB-EC"/>
</dbReference>
<dbReference type="FunFam" id="3.30.420.40:FF:000177">
    <property type="entry name" value="Glycerol kinase"/>
    <property type="match status" value="1"/>
</dbReference>
<dbReference type="EnsemblProtists" id="EKX36749">
    <property type="protein sequence ID" value="EKX36749"/>
    <property type="gene ID" value="GUITHDRAFT_158656"/>
</dbReference>
<dbReference type="Pfam" id="PF00370">
    <property type="entry name" value="FGGY_N"/>
    <property type="match status" value="1"/>
</dbReference>
<evidence type="ECO:0000256" key="5">
    <source>
        <dbReference type="ARBA" id="ARBA00022741"/>
    </source>
</evidence>
<evidence type="ECO:0000256" key="7">
    <source>
        <dbReference type="ARBA" id="ARBA00022798"/>
    </source>
</evidence>
<evidence type="ECO:0000313" key="16">
    <source>
        <dbReference type="EnsemblProtists" id="EKX36749"/>
    </source>
</evidence>
<sequence length="539" mass="58766">MSGFSPPFVGSIDDGTQSCRCIIFDQKGKVVTKAQKQKQQIFPQPGWCEQDPRDIIDNVRFCIEEAVKDLQRLGHSVEEVKGVGITNQRETTVIWDRKTGKPLHNAIVWLDTRNSKTCEDLANAHGGRDAFRRKCGLPISTYFSGVKLKWLFDTFPEILAKAERGEVMFGTVDSWLIYNLTGKHVTDVTNACRTMLMNLEALKWDEEVCSKFGVPMSILPEIKSSAEIYGDILDGPLKGIPVAACLGDQQSACVGHCAFNPGDSKNTYGTGCFLLMNTGEKPSFSNNGLLSTVCYQLGADAPAIYALEGSVAIAGVGVSWLRDNMKFLEHAEESEKVARSVPDTGGVYFVPAFSGLFAPYWKEGARGAILGLTQFTTSAHIVRALLEAVAFQTADVVDAIMKGIQLTRMKVDGGMTANDVLMEFQADVLGATVMRPAMREVTALGAALAAGLAVGVWKNIQELEKVQSDTCDYTFFQSKVGLGAMLTSSEFAEWPTDGHGDAEDEEDEMGGRCQENLRLGSVTRWGRGGGFYHVLQSLI</sequence>
<feature type="domain" description="Carbohydrate kinase FGGY N-terminal" evidence="13">
    <location>
        <begin position="10"/>
        <end position="255"/>
    </location>
</feature>
<proteinExistence type="inferred from homology"/>
<dbReference type="NCBIfam" id="NF000756">
    <property type="entry name" value="PRK00047.1"/>
    <property type="match status" value="1"/>
</dbReference>
<dbReference type="PaxDb" id="55529-EKX36749"/>
<keyword evidence="4 12" id="KW-0808">Transferase</keyword>
<reference evidence="16" key="3">
    <citation type="submission" date="2016-03" db="UniProtKB">
        <authorList>
            <consortium name="EnsemblProtists"/>
        </authorList>
    </citation>
    <scope>IDENTIFICATION</scope>
</reference>
<keyword evidence="5" id="KW-0547">Nucleotide-binding</keyword>
<dbReference type="HOGENOM" id="CLU_009281_2_3_1"/>
<comment type="pathway">
    <text evidence="1">Polyol metabolism; glycerol degradation via glycerol kinase pathway; sn-glycerol 3-phosphate from glycerol: step 1/1.</text>
</comment>
<dbReference type="CDD" id="cd07792">
    <property type="entry name" value="ASKHA_NBD_FGGY_GK1-3-like"/>
    <property type="match status" value="1"/>
</dbReference>
<name>L1ILI6_GUITC</name>
<dbReference type="InterPro" id="IPR005999">
    <property type="entry name" value="Glycerol_kin"/>
</dbReference>
<dbReference type="EMBL" id="JH993068">
    <property type="protein sequence ID" value="EKX36749.1"/>
    <property type="molecule type" value="Genomic_DNA"/>
</dbReference>
<evidence type="ECO:0000256" key="10">
    <source>
        <dbReference type="ARBA" id="ARBA00052101"/>
    </source>
</evidence>
<dbReference type="GeneID" id="17293521"/>
<dbReference type="eggNOG" id="KOG2517">
    <property type="taxonomic scope" value="Eukaryota"/>
</dbReference>
<dbReference type="GO" id="GO:0005739">
    <property type="term" value="C:mitochondrion"/>
    <property type="evidence" value="ECO:0007669"/>
    <property type="project" value="TreeGrafter"/>
</dbReference>
<evidence type="ECO:0000256" key="12">
    <source>
        <dbReference type="RuleBase" id="RU003733"/>
    </source>
</evidence>
<dbReference type="InterPro" id="IPR042018">
    <property type="entry name" value="GK1-3_metazoan-type"/>
</dbReference>
<comment type="catalytic activity">
    <reaction evidence="10">
        <text>glycerol + ATP = sn-glycerol 3-phosphate + ADP + H(+)</text>
        <dbReference type="Rhea" id="RHEA:21644"/>
        <dbReference type="ChEBI" id="CHEBI:15378"/>
        <dbReference type="ChEBI" id="CHEBI:17754"/>
        <dbReference type="ChEBI" id="CHEBI:30616"/>
        <dbReference type="ChEBI" id="CHEBI:57597"/>
        <dbReference type="ChEBI" id="CHEBI:456216"/>
        <dbReference type="EC" id="2.7.1.30"/>
    </reaction>
</comment>
<dbReference type="PANTHER" id="PTHR10196">
    <property type="entry name" value="SUGAR KINASE"/>
    <property type="match status" value="1"/>
</dbReference>
<dbReference type="GO" id="GO:0005524">
    <property type="term" value="F:ATP binding"/>
    <property type="evidence" value="ECO:0007669"/>
    <property type="project" value="UniProtKB-KW"/>
</dbReference>
<accession>L1ILI6</accession>
<dbReference type="InterPro" id="IPR018484">
    <property type="entry name" value="FGGY_N"/>
</dbReference>
<dbReference type="AlphaFoldDB" id="L1ILI6"/>
<dbReference type="RefSeq" id="XP_005823729.1">
    <property type="nucleotide sequence ID" value="XM_005823672.1"/>
</dbReference>
<dbReference type="FunFam" id="3.30.420.40:FF:000108">
    <property type="entry name" value="Glycerol kinase, glycosomal"/>
    <property type="match status" value="1"/>
</dbReference>
<reference evidence="15 17" key="1">
    <citation type="journal article" date="2012" name="Nature">
        <title>Algal genomes reveal evolutionary mosaicism and the fate of nucleomorphs.</title>
        <authorList>
            <consortium name="DOE Joint Genome Institute"/>
            <person name="Curtis B.A."/>
            <person name="Tanifuji G."/>
            <person name="Burki F."/>
            <person name="Gruber A."/>
            <person name="Irimia M."/>
            <person name="Maruyama S."/>
            <person name="Arias M.C."/>
            <person name="Ball S.G."/>
            <person name="Gile G.H."/>
            <person name="Hirakawa Y."/>
            <person name="Hopkins J.F."/>
            <person name="Kuo A."/>
            <person name="Rensing S.A."/>
            <person name="Schmutz J."/>
            <person name="Symeonidi A."/>
            <person name="Elias M."/>
            <person name="Eveleigh R.J."/>
            <person name="Herman E.K."/>
            <person name="Klute M.J."/>
            <person name="Nakayama T."/>
            <person name="Obornik M."/>
            <person name="Reyes-Prieto A."/>
            <person name="Armbrust E.V."/>
            <person name="Aves S.J."/>
            <person name="Beiko R.G."/>
            <person name="Coutinho P."/>
            <person name="Dacks J.B."/>
            <person name="Durnford D.G."/>
            <person name="Fast N.M."/>
            <person name="Green B.R."/>
            <person name="Grisdale C.J."/>
            <person name="Hempel F."/>
            <person name="Henrissat B."/>
            <person name="Hoppner M.P."/>
            <person name="Ishida K."/>
            <person name="Kim E."/>
            <person name="Koreny L."/>
            <person name="Kroth P.G."/>
            <person name="Liu Y."/>
            <person name="Malik S.B."/>
            <person name="Maier U.G."/>
            <person name="McRose D."/>
            <person name="Mock T."/>
            <person name="Neilson J.A."/>
            <person name="Onodera N.T."/>
            <person name="Poole A.M."/>
            <person name="Pritham E.J."/>
            <person name="Richards T.A."/>
            <person name="Rocap G."/>
            <person name="Roy S.W."/>
            <person name="Sarai C."/>
            <person name="Schaack S."/>
            <person name="Shirato S."/>
            <person name="Slamovits C.H."/>
            <person name="Spencer D.F."/>
            <person name="Suzuki S."/>
            <person name="Worden A.Z."/>
            <person name="Zauner S."/>
            <person name="Barry K."/>
            <person name="Bell C."/>
            <person name="Bharti A.K."/>
            <person name="Crow J.A."/>
            <person name="Grimwood J."/>
            <person name="Kramer R."/>
            <person name="Lindquist E."/>
            <person name="Lucas S."/>
            <person name="Salamov A."/>
            <person name="McFadden G.I."/>
            <person name="Lane C.E."/>
            <person name="Keeling P.J."/>
            <person name="Gray M.W."/>
            <person name="Grigoriev I.V."/>
            <person name="Archibald J.M."/>
        </authorList>
    </citation>
    <scope>NUCLEOTIDE SEQUENCE</scope>
    <source>
        <strain evidence="15 17">CCMP2712</strain>
    </source>
</reference>
<evidence type="ECO:0000256" key="8">
    <source>
        <dbReference type="ARBA" id="ARBA00022840"/>
    </source>
</evidence>
<dbReference type="InterPro" id="IPR018483">
    <property type="entry name" value="Carb_kinase_FGGY_CS"/>
</dbReference>
<evidence type="ECO:0000256" key="1">
    <source>
        <dbReference type="ARBA" id="ARBA00005190"/>
    </source>
</evidence>
<evidence type="ECO:0000256" key="11">
    <source>
        <dbReference type="ARBA" id="ARBA00071571"/>
    </source>
</evidence>
<dbReference type="KEGG" id="gtt:GUITHDRAFT_158656"/>
<feature type="domain" description="Carbohydrate kinase FGGY C-terminal" evidence="14">
    <location>
        <begin position="266"/>
        <end position="453"/>
    </location>
</feature>
<dbReference type="GO" id="GO:0019563">
    <property type="term" value="P:glycerol catabolic process"/>
    <property type="evidence" value="ECO:0007669"/>
    <property type="project" value="UniProtKB-UniPathway"/>
</dbReference>
<dbReference type="Pfam" id="PF02782">
    <property type="entry name" value="FGGY_C"/>
    <property type="match status" value="1"/>
</dbReference>
<dbReference type="EC" id="2.7.1.30" evidence="3"/>
<dbReference type="UniPathway" id="UPA00618">
    <property type="reaction ID" value="UER00672"/>
</dbReference>
<dbReference type="GO" id="GO:0046167">
    <property type="term" value="P:glycerol-3-phosphate biosynthetic process"/>
    <property type="evidence" value="ECO:0007669"/>
    <property type="project" value="TreeGrafter"/>
</dbReference>
<dbReference type="InterPro" id="IPR043129">
    <property type="entry name" value="ATPase_NBD"/>
</dbReference>
<evidence type="ECO:0000313" key="17">
    <source>
        <dbReference type="Proteomes" id="UP000011087"/>
    </source>
</evidence>
<evidence type="ECO:0000256" key="4">
    <source>
        <dbReference type="ARBA" id="ARBA00022679"/>
    </source>
</evidence>
<dbReference type="OMA" id="FMLMNIG"/>
<evidence type="ECO:0000256" key="3">
    <source>
        <dbReference type="ARBA" id="ARBA00012099"/>
    </source>
</evidence>
<dbReference type="OrthoDB" id="5422795at2759"/>
<dbReference type="InterPro" id="IPR000577">
    <property type="entry name" value="Carb_kinase_FGGY"/>
</dbReference>
<dbReference type="PANTHER" id="PTHR10196:SF69">
    <property type="entry name" value="GLYCEROL KINASE"/>
    <property type="match status" value="1"/>
</dbReference>